<name>A0A067MTW5_BOTB1</name>
<feature type="transmembrane region" description="Helical" evidence="6">
    <location>
        <begin position="296"/>
        <end position="317"/>
    </location>
</feature>
<reference evidence="8" key="1">
    <citation type="journal article" date="2014" name="Proc. Natl. Acad. Sci. U.S.A.">
        <title>Extensive sampling of basidiomycete genomes demonstrates inadequacy of the white-rot/brown-rot paradigm for wood decay fungi.</title>
        <authorList>
            <person name="Riley R."/>
            <person name="Salamov A.A."/>
            <person name="Brown D.W."/>
            <person name="Nagy L.G."/>
            <person name="Floudas D."/>
            <person name="Held B.W."/>
            <person name="Levasseur A."/>
            <person name="Lombard V."/>
            <person name="Morin E."/>
            <person name="Otillar R."/>
            <person name="Lindquist E.A."/>
            <person name="Sun H."/>
            <person name="LaButti K.M."/>
            <person name="Schmutz J."/>
            <person name="Jabbour D."/>
            <person name="Luo H."/>
            <person name="Baker S.E."/>
            <person name="Pisabarro A.G."/>
            <person name="Walton J.D."/>
            <person name="Blanchette R.A."/>
            <person name="Henrissat B."/>
            <person name="Martin F."/>
            <person name="Cullen D."/>
            <person name="Hibbett D.S."/>
            <person name="Grigoriev I.V."/>
        </authorList>
    </citation>
    <scope>NUCLEOTIDE SEQUENCE [LARGE SCALE GENOMIC DNA]</scope>
    <source>
        <strain evidence="8">FD-172 SS1</strain>
    </source>
</reference>
<feature type="region of interest" description="Disordered" evidence="5">
    <location>
        <begin position="132"/>
        <end position="164"/>
    </location>
</feature>
<accession>A0A067MTW5</accession>
<dbReference type="AlphaFoldDB" id="A0A067MTW5"/>
<protein>
    <recommendedName>
        <fullName evidence="9">Zinc/iron permease</fullName>
    </recommendedName>
</protein>
<organism evidence="7 8">
    <name type="scientific">Botryobasidium botryosum (strain FD-172 SS1)</name>
    <dbReference type="NCBI Taxonomy" id="930990"/>
    <lineage>
        <taxon>Eukaryota</taxon>
        <taxon>Fungi</taxon>
        <taxon>Dikarya</taxon>
        <taxon>Basidiomycota</taxon>
        <taxon>Agaricomycotina</taxon>
        <taxon>Agaricomycetes</taxon>
        <taxon>Cantharellales</taxon>
        <taxon>Botryobasidiaceae</taxon>
        <taxon>Botryobasidium</taxon>
    </lineage>
</organism>
<dbReference type="STRING" id="930990.A0A067MTW5"/>
<dbReference type="OrthoDB" id="448280at2759"/>
<feature type="transmembrane region" description="Helical" evidence="6">
    <location>
        <begin position="338"/>
        <end position="354"/>
    </location>
</feature>
<evidence type="ECO:0000256" key="2">
    <source>
        <dbReference type="ARBA" id="ARBA00022692"/>
    </source>
</evidence>
<feature type="transmembrane region" description="Helical" evidence="6">
    <location>
        <begin position="248"/>
        <end position="271"/>
    </location>
</feature>
<evidence type="ECO:0000256" key="1">
    <source>
        <dbReference type="ARBA" id="ARBA00004141"/>
    </source>
</evidence>
<dbReference type="PANTHER" id="PTHR11040:SF44">
    <property type="entry name" value="PROTEIN ZNTC-RELATED"/>
    <property type="match status" value="1"/>
</dbReference>
<gene>
    <name evidence="7" type="ORF">BOTBODRAFT_171823</name>
</gene>
<dbReference type="Pfam" id="PF02535">
    <property type="entry name" value="Zip"/>
    <property type="match status" value="1"/>
</dbReference>
<evidence type="ECO:0000313" key="7">
    <source>
        <dbReference type="EMBL" id="KDQ18150.1"/>
    </source>
</evidence>
<sequence length="355" mass="38901">MAQLRHDLPHMLANTTLGGEHDDRSTRIFATVFIFVISFAASIFPNLSQHTSFLRVPRLAFFLAKHFGTGVILSTAFTHLLPDGFEKLASACGDVKNWAGFIIMISILLIFHVEYISHAYIDRISPPHHWSKHDSLEPPYRDDPSLSDEESEPPNLPNAQPEGSRVAERRSKLLSIVILQVGIMLHSLVIGVTLGIASPSSFRGLISAIIFHQVFEGLTLGVRLAALVPPTPSISTSPSTPPIRDQRLLPSIFSFLFALPIPLLIFIGMFLPFSSELSPAPPDSHHPCPPPFEQKIIILQGVTCSVSAGLLIYVSCIELLAGDFMSDDEMRRSKVKKQVAALLSLVLGAVAMTFV</sequence>
<comment type="subcellular location">
    <subcellularLocation>
        <location evidence="1">Membrane</location>
        <topology evidence="1">Multi-pass membrane protein</topology>
    </subcellularLocation>
</comment>
<dbReference type="GO" id="GO:0005385">
    <property type="term" value="F:zinc ion transmembrane transporter activity"/>
    <property type="evidence" value="ECO:0007669"/>
    <property type="project" value="TreeGrafter"/>
</dbReference>
<evidence type="ECO:0000256" key="4">
    <source>
        <dbReference type="ARBA" id="ARBA00023136"/>
    </source>
</evidence>
<evidence type="ECO:0008006" key="9">
    <source>
        <dbReference type="Google" id="ProtNLM"/>
    </source>
</evidence>
<feature type="transmembrane region" description="Helical" evidence="6">
    <location>
        <begin position="28"/>
        <end position="47"/>
    </location>
</feature>
<feature type="transmembrane region" description="Helical" evidence="6">
    <location>
        <begin position="98"/>
        <end position="116"/>
    </location>
</feature>
<feature type="transmembrane region" description="Helical" evidence="6">
    <location>
        <begin position="173"/>
        <end position="198"/>
    </location>
</feature>
<feature type="transmembrane region" description="Helical" evidence="6">
    <location>
        <begin position="204"/>
        <end position="228"/>
    </location>
</feature>
<keyword evidence="2 6" id="KW-0812">Transmembrane</keyword>
<evidence type="ECO:0000256" key="6">
    <source>
        <dbReference type="SAM" id="Phobius"/>
    </source>
</evidence>
<keyword evidence="4 6" id="KW-0472">Membrane</keyword>
<dbReference type="EMBL" id="KL198022">
    <property type="protein sequence ID" value="KDQ18150.1"/>
    <property type="molecule type" value="Genomic_DNA"/>
</dbReference>
<feature type="transmembrane region" description="Helical" evidence="6">
    <location>
        <begin position="59"/>
        <end position="78"/>
    </location>
</feature>
<dbReference type="PANTHER" id="PTHR11040">
    <property type="entry name" value="ZINC/IRON TRANSPORTER"/>
    <property type="match status" value="1"/>
</dbReference>
<evidence type="ECO:0000313" key="8">
    <source>
        <dbReference type="Proteomes" id="UP000027195"/>
    </source>
</evidence>
<evidence type="ECO:0000256" key="3">
    <source>
        <dbReference type="ARBA" id="ARBA00022989"/>
    </source>
</evidence>
<dbReference type="HOGENOM" id="CLU_027089_2_0_1"/>
<keyword evidence="3 6" id="KW-1133">Transmembrane helix</keyword>
<dbReference type="InterPro" id="IPR003689">
    <property type="entry name" value="ZIP"/>
</dbReference>
<evidence type="ECO:0000256" key="5">
    <source>
        <dbReference type="SAM" id="MobiDB-lite"/>
    </source>
</evidence>
<keyword evidence="8" id="KW-1185">Reference proteome</keyword>
<dbReference type="Proteomes" id="UP000027195">
    <property type="component" value="Unassembled WGS sequence"/>
</dbReference>
<proteinExistence type="predicted"/>
<dbReference type="InParanoid" id="A0A067MTW5"/>
<feature type="compositionally biased region" description="Basic and acidic residues" evidence="5">
    <location>
        <begin position="132"/>
        <end position="144"/>
    </location>
</feature>
<dbReference type="GO" id="GO:0005886">
    <property type="term" value="C:plasma membrane"/>
    <property type="evidence" value="ECO:0007669"/>
    <property type="project" value="TreeGrafter"/>
</dbReference>